<dbReference type="PANTHER" id="PTHR13061">
    <property type="entry name" value="DYNACTIN SUBUNIT P25"/>
    <property type="match status" value="1"/>
</dbReference>
<dbReference type="SUPFAM" id="SSF51161">
    <property type="entry name" value="Trimeric LpxA-like enzymes"/>
    <property type="match status" value="1"/>
</dbReference>
<evidence type="ECO:0000313" key="2">
    <source>
        <dbReference type="Proteomes" id="UP000653099"/>
    </source>
</evidence>
<keyword evidence="1" id="KW-0808">Transferase</keyword>
<dbReference type="AlphaFoldDB" id="A0A830EML0"/>
<dbReference type="EMBL" id="BMOC01000005">
    <property type="protein sequence ID" value="GGJ03606.1"/>
    <property type="molecule type" value="Genomic_DNA"/>
</dbReference>
<dbReference type="OrthoDB" id="10940at2157"/>
<dbReference type="Gene3D" id="2.160.10.10">
    <property type="entry name" value="Hexapeptide repeat proteins"/>
    <property type="match status" value="1"/>
</dbReference>
<dbReference type="GO" id="GO:0016740">
    <property type="term" value="F:transferase activity"/>
    <property type="evidence" value="ECO:0007669"/>
    <property type="project" value="UniProtKB-KW"/>
</dbReference>
<keyword evidence="2" id="KW-1185">Reference proteome</keyword>
<name>A0A830EML0_9EURY</name>
<dbReference type="Proteomes" id="UP000653099">
    <property type="component" value="Unassembled WGS sequence"/>
</dbReference>
<dbReference type="RefSeq" id="WP_188786462.1">
    <property type="nucleotide sequence ID" value="NZ_BMOC01000005.1"/>
</dbReference>
<accession>A0A830EML0</accession>
<evidence type="ECO:0000313" key="1">
    <source>
        <dbReference type="EMBL" id="GGJ03606.1"/>
    </source>
</evidence>
<dbReference type="InterPro" id="IPR001451">
    <property type="entry name" value="Hexapep"/>
</dbReference>
<dbReference type="CDD" id="cd04645">
    <property type="entry name" value="LbH_gamma_CA_like"/>
    <property type="match status" value="1"/>
</dbReference>
<sequence length="167" mass="17853">MERDVLGESPSVADSAFVSEMAYLVGDVDVRPDASLWPFVCLRGDGRATTVGRETNVQEFSMLHGAHVGDRVTVGHNVVIDYADIGDDVLVGMSSTVQYGATVESNSLVAAGSLVTEDTVVPAGHLAYGVPAETRELTPEQAAVIEETADHYRENRRAYKAAGELEQ</sequence>
<dbReference type="InterPro" id="IPR011004">
    <property type="entry name" value="Trimer_LpxA-like_sf"/>
</dbReference>
<comment type="caution">
    <text evidence="1">The sequence shown here is derived from an EMBL/GenBank/DDBJ whole genome shotgun (WGS) entry which is preliminary data.</text>
</comment>
<dbReference type="InterPro" id="IPR050484">
    <property type="entry name" value="Transf_Hexapept/Carb_Anhydrase"/>
</dbReference>
<gene>
    <name evidence="1" type="ORF">GCM10008995_11740</name>
</gene>
<dbReference type="InterPro" id="IPR047324">
    <property type="entry name" value="LbH_gamma_CA-like"/>
</dbReference>
<protein>
    <submittedName>
        <fullName evidence="1">Acetyltransferase</fullName>
    </submittedName>
</protein>
<dbReference type="Pfam" id="PF14602">
    <property type="entry name" value="Hexapep_2"/>
    <property type="match status" value="1"/>
</dbReference>
<dbReference type="PANTHER" id="PTHR13061:SF29">
    <property type="entry name" value="GAMMA CARBONIC ANHYDRASE-LIKE 1, MITOCHONDRIAL-RELATED"/>
    <property type="match status" value="1"/>
</dbReference>
<reference evidence="1" key="2">
    <citation type="submission" date="2020-09" db="EMBL/GenBank/DDBJ databases">
        <authorList>
            <person name="Sun Q."/>
            <person name="Ohkuma M."/>
        </authorList>
    </citation>
    <scope>NUCLEOTIDE SEQUENCE</scope>
    <source>
        <strain evidence="1">JCM 14359</strain>
    </source>
</reference>
<organism evidence="1 2">
    <name type="scientific">Halobellus salinus</name>
    <dbReference type="NCBI Taxonomy" id="931585"/>
    <lineage>
        <taxon>Archaea</taxon>
        <taxon>Methanobacteriati</taxon>
        <taxon>Methanobacteriota</taxon>
        <taxon>Stenosarchaea group</taxon>
        <taxon>Halobacteria</taxon>
        <taxon>Halobacteriales</taxon>
        <taxon>Haloferacaceae</taxon>
        <taxon>Halobellus</taxon>
    </lineage>
</organism>
<reference evidence="1" key="1">
    <citation type="journal article" date="2014" name="Int. J. Syst. Evol. Microbiol.">
        <title>Complete genome sequence of Corynebacterium casei LMG S-19264T (=DSM 44701T), isolated from a smear-ripened cheese.</title>
        <authorList>
            <consortium name="US DOE Joint Genome Institute (JGI-PGF)"/>
            <person name="Walter F."/>
            <person name="Albersmeier A."/>
            <person name="Kalinowski J."/>
            <person name="Ruckert C."/>
        </authorList>
    </citation>
    <scope>NUCLEOTIDE SEQUENCE</scope>
    <source>
        <strain evidence="1">JCM 14359</strain>
    </source>
</reference>
<proteinExistence type="predicted"/>